<dbReference type="EMBL" id="CACSII010000012">
    <property type="protein sequence ID" value="CAA0104040.1"/>
    <property type="molecule type" value="Genomic_DNA"/>
</dbReference>
<evidence type="ECO:0000313" key="1">
    <source>
        <dbReference type="EMBL" id="CAA0104040.1"/>
    </source>
</evidence>
<organism evidence="1 2">
    <name type="scientific">BD1-7 clade bacterium</name>
    <dbReference type="NCBI Taxonomy" id="2029982"/>
    <lineage>
        <taxon>Bacteria</taxon>
        <taxon>Pseudomonadati</taxon>
        <taxon>Pseudomonadota</taxon>
        <taxon>Gammaproteobacteria</taxon>
        <taxon>Cellvibrionales</taxon>
        <taxon>Spongiibacteraceae</taxon>
        <taxon>BD1-7 clade</taxon>
    </lineage>
</organism>
<dbReference type="Proteomes" id="UP000434580">
    <property type="component" value="Unassembled WGS sequence"/>
</dbReference>
<protein>
    <submittedName>
        <fullName evidence="1">Uncharacterized protein</fullName>
    </submittedName>
</protein>
<dbReference type="AlphaFoldDB" id="A0A5S9PJB9"/>
<accession>A0A5S9PJB9</accession>
<dbReference type="OrthoDB" id="3539048at2"/>
<sequence length="87" mass="9510">MMIQEVAGNAHKNCSVCGTRRASALWMAFDGELLCCEHCGLKHLPQLIADAVVAEKGSDIENAKALMIERFDRAVEHANARIQAKDS</sequence>
<name>A0A5S9PJB9_9GAMM</name>
<proteinExistence type="predicted"/>
<reference evidence="1 2" key="1">
    <citation type="submission" date="2019-11" db="EMBL/GenBank/DDBJ databases">
        <authorList>
            <person name="Holert J."/>
        </authorList>
    </citation>
    <scope>NUCLEOTIDE SEQUENCE [LARGE SCALE GENOMIC DNA]</scope>
    <source>
        <strain evidence="1">BC5_2</strain>
    </source>
</reference>
<gene>
    <name evidence="1" type="ORF">DPBNPPHM_01020</name>
</gene>
<evidence type="ECO:0000313" key="2">
    <source>
        <dbReference type="Proteomes" id="UP000434580"/>
    </source>
</evidence>